<gene>
    <name evidence="7" type="ORF">ACFOWZ_32340</name>
</gene>
<keyword evidence="4 5" id="KW-0472">Membrane</keyword>
<comment type="caution">
    <text evidence="7">The sequence shown here is derived from an EMBL/GenBank/DDBJ whole genome shotgun (WGS) entry which is preliminary data.</text>
</comment>
<feature type="transmembrane region" description="Helical" evidence="5">
    <location>
        <begin position="405"/>
        <end position="426"/>
    </location>
</feature>
<dbReference type="Pfam" id="PF04932">
    <property type="entry name" value="Wzy_C"/>
    <property type="match status" value="1"/>
</dbReference>
<feature type="transmembrane region" description="Helical" evidence="5">
    <location>
        <begin position="107"/>
        <end position="125"/>
    </location>
</feature>
<dbReference type="RefSeq" id="WP_382377736.1">
    <property type="nucleotide sequence ID" value="NZ_JBHRZI010000028.1"/>
</dbReference>
<dbReference type="Proteomes" id="UP001595690">
    <property type="component" value="Unassembled WGS sequence"/>
</dbReference>
<keyword evidence="2 5" id="KW-0812">Transmembrane</keyword>
<evidence type="ECO:0000256" key="3">
    <source>
        <dbReference type="ARBA" id="ARBA00022989"/>
    </source>
</evidence>
<dbReference type="PANTHER" id="PTHR37422">
    <property type="entry name" value="TEICHURONIC ACID BIOSYNTHESIS PROTEIN TUAE"/>
    <property type="match status" value="1"/>
</dbReference>
<evidence type="ECO:0000259" key="6">
    <source>
        <dbReference type="Pfam" id="PF04932"/>
    </source>
</evidence>
<feature type="transmembrane region" description="Helical" evidence="5">
    <location>
        <begin position="12"/>
        <end position="37"/>
    </location>
</feature>
<evidence type="ECO:0000256" key="5">
    <source>
        <dbReference type="SAM" id="Phobius"/>
    </source>
</evidence>
<comment type="subcellular location">
    <subcellularLocation>
        <location evidence="1">Membrane</location>
        <topology evidence="1">Multi-pass membrane protein</topology>
    </subcellularLocation>
</comment>
<evidence type="ECO:0000313" key="8">
    <source>
        <dbReference type="Proteomes" id="UP001595690"/>
    </source>
</evidence>
<dbReference type="InterPro" id="IPR051533">
    <property type="entry name" value="WaaL-like"/>
</dbReference>
<evidence type="ECO:0000256" key="1">
    <source>
        <dbReference type="ARBA" id="ARBA00004141"/>
    </source>
</evidence>
<dbReference type="PANTHER" id="PTHR37422:SF21">
    <property type="entry name" value="EXOQ-LIKE PROTEIN"/>
    <property type="match status" value="1"/>
</dbReference>
<feature type="transmembrane region" description="Helical" evidence="5">
    <location>
        <begin position="225"/>
        <end position="258"/>
    </location>
</feature>
<keyword evidence="8" id="KW-1185">Reference proteome</keyword>
<feature type="domain" description="O-antigen ligase-related" evidence="6">
    <location>
        <begin position="228"/>
        <end position="357"/>
    </location>
</feature>
<dbReference type="GO" id="GO:0016874">
    <property type="term" value="F:ligase activity"/>
    <property type="evidence" value="ECO:0007669"/>
    <property type="project" value="UniProtKB-KW"/>
</dbReference>
<dbReference type="EMBL" id="JBHRZI010000028">
    <property type="protein sequence ID" value="MFC3896192.1"/>
    <property type="molecule type" value="Genomic_DNA"/>
</dbReference>
<organism evidence="7 8">
    <name type="scientific">Lentzea rhizosphaerae</name>
    <dbReference type="NCBI Taxonomy" id="2041025"/>
    <lineage>
        <taxon>Bacteria</taxon>
        <taxon>Bacillati</taxon>
        <taxon>Actinomycetota</taxon>
        <taxon>Actinomycetes</taxon>
        <taxon>Pseudonocardiales</taxon>
        <taxon>Pseudonocardiaceae</taxon>
        <taxon>Lentzea</taxon>
    </lineage>
</organism>
<evidence type="ECO:0000313" key="7">
    <source>
        <dbReference type="EMBL" id="MFC3896192.1"/>
    </source>
</evidence>
<feature type="transmembrane region" description="Helical" evidence="5">
    <location>
        <begin position="43"/>
        <end position="61"/>
    </location>
</feature>
<feature type="transmembrane region" description="Helical" evidence="5">
    <location>
        <begin position="349"/>
        <end position="368"/>
    </location>
</feature>
<feature type="transmembrane region" description="Helical" evidence="5">
    <location>
        <begin position="380"/>
        <end position="399"/>
    </location>
</feature>
<dbReference type="InterPro" id="IPR007016">
    <property type="entry name" value="O-antigen_ligase-rel_domated"/>
</dbReference>
<evidence type="ECO:0000256" key="4">
    <source>
        <dbReference type="ARBA" id="ARBA00023136"/>
    </source>
</evidence>
<feature type="transmembrane region" description="Helical" evidence="5">
    <location>
        <begin position="137"/>
        <end position="157"/>
    </location>
</feature>
<reference evidence="8" key="1">
    <citation type="journal article" date="2019" name="Int. J. Syst. Evol. Microbiol.">
        <title>The Global Catalogue of Microorganisms (GCM) 10K type strain sequencing project: providing services to taxonomists for standard genome sequencing and annotation.</title>
        <authorList>
            <consortium name="The Broad Institute Genomics Platform"/>
            <consortium name="The Broad Institute Genome Sequencing Center for Infectious Disease"/>
            <person name="Wu L."/>
            <person name="Ma J."/>
        </authorList>
    </citation>
    <scope>NUCLEOTIDE SEQUENCE [LARGE SCALE GENOMIC DNA]</scope>
    <source>
        <strain evidence="8">CGMCC 4.7405</strain>
    </source>
</reference>
<protein>
    <submittedName>
        <fullName evidence="7">O-antigen ligase family protein</fullName>
    </submittedName>
</protein>
<sequence>MADQGRLTQQRADGATLLIFYILALLVVPARFTIAFVPITLPPALFVALCLAVLWLAAHLVDHLSMAKGRNAVRTLLAVYVILHLTTYAIATRRYLPADELSVSDSALIRIVAMSALAVFVCDAVRSGERLSRVLKVMVGCLTFGAFIGLIQFGLGLDLASYVTLPGLRVQDNGYSALESRSIFFRPAGTVNHPIEFGLVCVLGVPFAAHFVFQAKDRGEPVGRWWTALSLLSLMAILSLSRTAIIGLVVTGIVLGVLLPRRRGLPLLGVGAVFLGGASAVVPGLFGTVTSMFSNIEDDPSFQGRTKDYDGAWLEIAKHPWLGRGFGTFLPSKYTILDNQYLLTMIENGYLGLLAYVLLFLGGIYAALRARSLSKDESVRGIAVCLVGAMLTSALGAATFDQLSFSVATGMSFLLIGVSGALLRIAKQEAESRRNEPTDQVAPGRG</sequence>
<feature type="transmembrane region" description="Helical" evidence="5">
    <location>
        <begin position="265"/>
        <end position="286"/>
    </location>
</feature>
<keyword evidence="3 5" id="KW-1133">Transmembrane helix</keyword>
<evidence type="ECO:0000256" key="2">
    <source>
        <dbReference type="ARBA" id="ARBA00022692"/>
    </source>
</evidence>
<accession>A0ABV8C2C2</accession>
<feature type="transmembrane region" description="Helical" evidence="5">
    <location>
        <begin position="73"/>
        <end position="91"/>
    </location>
</feature>
<proteinExistence type="predicted"/>
<name>A0ABV8C2C2_9PSEU</name>
<keyword evidence="7" id="KW-0436">Ligase</keyword>